<keyword evidence="1" id="KW-0175">Coiled coil</keyword>
<gene>
    <name evidence="3" type="ORF">WDK88_02030</name>
</gene>
<dbReference type="Gene3D" id="3.30.420.10">
    <property type="entry name" value="Ribonuclease H-like superfamily/Ribonuclease H"/>
    <property type="match status" value="1"/>
</dbReference>
<dbReference type="Pfam" id="PF00665">
    <property type="entry name" value="rve"/>
    <property type="match status" value="1"/>
</dbReference>
<evidence type="ECO:0000313" key="4">
    <source>
        <dbReference type="Proteomes" id="UP001432046"/>
    </source>
</evidence>
<dbReference type="InterPro" id="IPR025948">
    <property type="entry name" value="HTH-like_dom"/>
</dbReference>
<dbReference type="InterPro" id="IPR050900">
    <property type="entry name" value="Transposase_IS3/IS150/IS904"/>
</dbReference>
<feature type="domain" description="Integrase catalytic" evidence="2">
    <location>
        <begin position="227"/>
        <end position="386"/>
    </location>
</feature>
<keyword evidence="4" id="KW-1185">Reference proteome</keyword>
<dbReference type="InterPro" id="IPR002514">
    <property type="entry name" value="Transposase_8"/>
</dbReference>
<dbReference type="Gene3D" id="1.10.10.60">
    <property type="entry name" value="Homeodomain-like"/>
    <property type="match status" value="1"/>
</dbReference>
<dbReference type="InterPro" id="IPR001584">
    <property type="entry name" value="Integrase_cat-core"/>
</dbReference>
<dbReference type="InterPro" id="IPR036397">
    <property type="entry name" value="RNaseH_sf"/>
</dbReference>
<dbReference type="InterPro" id="IPR009057">
    <property type="entry name" value="Homeodomain-like_sf"/>
</dbReference>
<dbReference type="RefSeq" id="WP_338822038.1">
    <property type="nucleotide sequence ID" value="NZ_CP147708.1"/>
</dbReference>
<proteinExistence type="predicted"/>
<evidence type="ECO:0000313" key="3">
    <source>
        <dbReference type="EMBL" id="WXC80457.1"/>
    </source>
</evidence>
<dbReference type="Pfam" id="PF13333">
    <property type="entry name" value="rve_2"/>
    <property type="match status" value="1"/>
</dbReference>
<dbReference type="PANTHER" id="PTHR46889">
    <property type="entry name" value="TRANSPOSASE INSF FOR INSERTION SEQUENCE IS3B-RELATED"/>
    <property type="match status" value="1"/>
</dbReference>
<dbReference type="PROSITE" id="PS50994">
    <property type="entry name" value="INTEGRASE"/>
    <property type="match status" value="1"/>
</dbReference>
<reference evidence="3" key="1">
    <citation type="journal article" date="2021" name="Int. J. Syst. Evol. Microbiol.">
        <title>Bradyrhizobium septentrionale sp. nov. (sv. septentrionale) and Bradyrhizobium quebecense sp. nov. (sv. septentrionale) associated with legumes native to Canada possess rearranged symbiosis genes and numerous insertion sequences.</title>
        <authorList>
            <person name="Bromfield E.S.P."/>
            <person name="Cloutier S."/>
        </authorList>
    </citation>
    <scope>NUCLEOTIDE SEQUENCE</scope>
    <source>
        <strain evidence="3">5S5</strain>
    </source>
</reference>
<dbReference type="SUPFAM" id="SSF53098">
    <property type="entry name" value="Ribonuclease H-like"/>
    <property type="match status" value="1"/>
</dbReference>
<dbReference type="EMBL" id="CP147711">
    <property type="protein sequence ID" value="WXC80457.1"/>
    <property type="molecule type" value="Genomic_DNA"/>
</dbReference>
<name>A0ABZ2NZT1_9BRAD</name>
<dbReference type="Pfam" id="PF13276">
    <property type="entry name" value="HTH_21"/>
    <property type="match status" value="1"/>
</dbReference>
<dbReference type="SUPFAM" id="SSF46689">
    <property type="entry name" value="Homeodomain-like"/>
    <property type="match status" value="1"/>
</dbReference>
<dbReference type="InterPro" id="IPR012337">
    <property type="entry name" value="RNaseH-like_sf"/>
</dbReference>
<feature type="coiled-coil region" evidence="1">
    <location>
        <begin position="75"/>
        <end position="102"/>
    </location>
</feature>
<sequence>MQERQRRSFTEEYKRQAAELVVSSGRSITSVGKELGLRDSVLRRWVEKLRQEPAAAARRPTTQATPMPADQAAEIARLREENERLRMERDILKKSNRDLCRNPDMSFRFIEDHRDAYPVRLMCAVLGVSAAGYYAWRERPVNARATTNAALLAAIRQVHQDSGGRYGSPRVHAALRVQGRGASRGRIERLMHRHGIRAIMASPRRVRTTDSRHGLPIAPNLIERHFAAAAPNRIWLADITYIPTAEGWLYLAAIMDLFSRKIVGWAMRDHMQVELASSALKMAIQQQHPEGGLIHHSDRGVQYASQDYRAILSAAGITASMSRKADCYDNAPMESFFHTLKTELVHHRQYETRAEAQRDIFAFIEGFYNRASEHPSVYVVEEKRVC</sequence>
<reference evidence="3" key="2">
    <citation type="submission" date="2024-03" db="EMBL/GenBank/DDBJ databases">
        <authorList>
            <person name="Bromfield E.S.P."/>
            <person name="Cloutier S."/>
        </authorList>
    </citation>
    <scope>NUCLEOTIDE SEQUENCE</scope>
    <source>
        <strain evidence="3">5S5</strain>
    </source>
</reference>
<dbReference type="NCBIfam" id="NF033516">
    <property type="entry name" value="transpos_IS3"/>
    <property type="match status" value="1"/>
</dbReference>
<dbReference type="PANTHER" id="PTHR46889:SF4">
    <property type="entry name" value="TRANSPOSASE INSO FOR INSERTION SEQUENCE ELEMENT IS911B-RELATED"/>
    <property type="match status" value="1"/>
</dbReference>
<evidence type="ECO:0000256" key="1">
    <source>
        <dbReference type="SAM" id="Coils"/>
    </source>
</evidence>
<evidence type="ECO:0000259" key="2">
    <source>
        <dbReference type="PROSITE" id="PS50994"/>
    </source>
</evidence>
<dbReference type="Pfam" id="PF01527">
    <property type="entry name" value="HTH_Tnp_1"/>
    <property type="match status" value="1"/>
</dbReference>
<dbReference type="InterPro" id="IPR048020">
    <property type="entry name" value="Transpos_IS3"/>
</dbReference>
<dbReference type="Proteomes" id="UP001432046">
    <property type="component" value="Chromosome"/>
</dbReference>
<organism evidence="3 4">
    <name type="scientific">Bradyrhizobium septentrionale</name>
    <dbReference type="NCBI Taxonomy" id="1404411"/>
    <lineage>
        <taxon>Bacteria</taxon>
        <taxon>Pseudomonadati</taxon>
        <taxon>Pseudomonadota</taxon>
        <taxon>Alphaproteobacteria</taxon>
        <taxon>Hyphomicrobiales</taxon>
        <taxon>Nitrobacteraceae</taxon>
        <taxon>Bradyrhizobium</taxon>
    </lineage>
</organism>
<protein>
    <submittedName>
        <fullName evidence="3">IS3 family transposase</fullName>
    </submittedName>
</protein>
<accession>A0ABZ2NZT1</accession>